<reference evidence="5 7" key="3">
    <citation type="journal article" date="2021" name="Sci. Rep.">
        <title>The distribution of antibiotic resistance genes in chicken gut microbiota commensals.</title>
        <authorList>
            <person name="Juricova H."/>
            <person name="Matiasovicova J."/>
            <person name="Kubasova T."/>
            <person name="Cejkova D."/>
            <person name="Rychlik I."/>
        </authorList>
    </citation>
    <scope>NUCLEOTIDE SEQUENCE [LARGE SCALE GENOMIC DNA]</scope>
    <source>
        <strain evidence="5 7">An423</strain>
    </source>
</reference>
<feature type="active site" description="Proton donor/acceptor" evidence="2">
    <location>
        <position position="81"/>
    </location>
</feature>
<sequence>MKVYIVRHGQTYFNVMGRVQGWCDSPLTKQGIQQAEHLASYFESIPLASGYHSGSERAADTLDLILKDREVPRKRDKRFKEVFFGDYEGELIRNIFPDGKVIQEEFYAHGGENRHEAAMRFFMAIQDLERQEQGDILIVSHGSVIRQFLEEHSKTFFQRAKEQNLTRALVPNCSVSVVEIKEGKVRVLELPRSV</sequence>
<dbReference type="InterPro" id="IPR051695">
    <property type="entry name" value="Phosphoglycerate_Mutase"/>
</dbReference>
<dbReference type="Proteomes" id="UP000521313">
    <property type="component" value="Unassembled WGS sequence"/>
</dbReference>
<dbReference type="InterPro" id="IPR013078">
    <property type="entry name" value="His_Pase_superF_clade-1"/>
</dbReference>
<proteinExistence type="predicted"/>
<dbReference type="EMBL" id="JACHHD010000012">
    <property type="protein sequence ID" value="MBB5185268.1"/>
    <property type="molecule type" value="Genomic_DNA"/>
</dbReference>
<gene>
    <name evidence="5" type="ORF">H5982_07335</name>
    <name evidence="4" type="ORF">HNQ43_001321</name>
</gene>
<evidence type="ECO:0000256" key="1">
    <source>
        <dbReference type="ARBA" id="ARBA00022801"/>
    </source>
</evidence>
<keyword evidence="4" id="KW-0413">Isomerase</keyword>
<dbReference type="SUPFAM" id="SSF53254">
    <property type="entry name" value="Phosphoglycerate mutase-like"/>
    <property type="match status" value="1"/>
</dbReference>
<keyword evidence="1" id="KW-0378">Hydrolase</keyword>
<dbReference type="InterPro" id="IPR029033">
    <property type="entry name" value="His_PPase_superfam"/>
</dbReference>
<reference evidence="4 6" key="1">
    <citation type="submission" date="2020-08" db="EMBL/GenBank/DDBJ databases">
        <title>Genomic Encyclopedia of Type Strains, Phase IV (KMG-IV): sequencing the most valuable type-strain genomes for metagenomic binning, comparative biology and taxonomic classification.</title>
        <authorList>
            <person name="Goeker M."/>
        </authorList>
    </citation>
    <scope>NUCLEOTIDE SEQUENCE [LARGE SCALE GENOMIC DNA]</scope>
    <source>
        <strain evidence="4 6">DSM 26963</strain>
    </source>
</reference>
<dbReference type="Gene3D" id="3.40.50.1240">
    <property type="entry name" value="Phosphoglycerate mutase-like"/>
    <property type="match status" value="1"/>
</dbReference>
<dbReference type="SMART" id="SM00855">
    <property type="entry name" value="PGAM"/>
    <property type="match status" value="1"/>
</dbReference>
<comment type="caution">
    <text evidence="4">The sequence shown here is derived from an EMBL/GenBank/DDBJ whole genome shotgun (WGS) entry which is preliminary data.</text>
</comment>
<keyword evidence="7" id="KW-1185">Reference proteome</keyword>
<dbReference type="GO" id="GO:0005829">
    <property type="term" value="C:cytosol"/>
    <property type="evidence" value="ECO:0007669"/>
    <property type="project" value="TreeGrafter"/>
</dbReference>
<dbReference type="CDD" id="cd07067">
    <property type="entry name" value="HP_PGM_like"/>
    <property type="match status" value="1"/>
</dbReference>
<protein>
    <submittedName>
        <fullName evidence="5">Histidine phosphatase family protein</fullName>
    </submittedName>
    <submittedName>
        <fullName evidence="4">Putative phosphoglycerate mutase</fullName>
        <ecNumber evidence="4">5.4.2.12</ecNumber>
    </submittedName>
</protein>
<dbReference type="PANTHER" id="PTHR46517">
    <property type="entry name" value="FRUCTOSE-2,6-BISPHOSPHATASE TIGAR"/>
    <property type="match status" value="1"/>
</dbReference>
<dbReference type="RefSeq" id="WP_183376034.1">
    <property type="nucleotide sequence ID" value="NZ_JACHHD010000012.1"/>
</dbReference>
<dbReference type="Pfam" id="PF00300">
    <property type="entry name" value="His_Phos_1"/>
    <property type="match status" value="1"/>
</dbReference>
<evidence type="ECO:0000256" key="2">
    <source>
        <dbReference type="PIRSR" id="PIRSR613078-1"/>
    </source>
</evidence>
<dbReference type="GO" id="GO:0045820">
    <property type="term" value="P:negative regulation of glycolytic process"/>
    <property type="evidence" value="ECO:0007669"/>
    <property type="project" value="TreeGrafter"/>
</dbReference>
<dbReference type="GO" id="GO:0004331">
    <property type="term" value="F:fructose-2,6-bisphosphate 2-phosphatase activity"/>
    <property type="evidence" value="ECO:0007669"/>
    <property type="project" value="TreeGrafter"/>
</dbReference>
<dbReference type="Proteomes" id="UP000775500">
    <property type="component" value="Unassembled WGS sequence"/>
</dbReference>
<name>A0A7W8D3I1_9FIRM</name>
<feature type="binding site" evidence="3">
    <location>
        <begin position="7"/>
        <end position="14"/>
    </location>
    <ligand>
        <name>substrate</name>
    </ligand>
</feature>
<feature type="binding site" evidence="3">
    <location>
        <position position="57"/>
    </location>
    <ligand>
        <name>substrate</name>
    </ligand>
</feature>
<dbReference type="GO" id="GO:0043456">
    <property type="term" value="P:regulation of pentose-phosphate shunt"/>
    <property type="evidence" value="ECO:0007669"/>
    <property type="project" value="TreeGrafter"/>
</dbReference>
<organism evidence="4 6">
    <name type="scientific">Faecalicoccus acidiformans</name>
    <dbReference type="NCBI Taxonomy" id="915173"/>
    <lineage>
        <taxon>Bacteria</taxon>
        <taxon>Bacillati</taxon>
        <taxon>Bacillota</taxon>
        <taxon>Erysipelotrichia</taxon>
        <taxon>Erysipelotrichales</taxon>
        <taxon>Erysipelotrichaceae</taxon>
        <taxon>Faecalicoccus</taxon>
    </lineage>
</organism>
<evidence type="ECO:0000313" key="4">
    <source>
        <dbReference type="EMBL" id="MBB5185268.1"/>
    </source>
</evidence>
<feature type="active site" description="Tele-phosphohistidine intermediate" evidence="2">
    <location>
        <position position="8"/>
    </location>
</feature>
<accession>A0A7W8D3I1</accession>
<evidence type="ECO:0000313" key="6">
    <source>
        <dbReference type="Proteomes" id="UP000521313"/>
    </source>
</evidence>
<dbReference type="EMBL" id="JACJLU010000009">
    <property type="protein sequence ID" value="MBM6831915.1"/>
    <property type="molecule type" value="Genomic_DNA"/>
</dbReference>
<dbReference type="AlphaFoldDB" id="A0A7W8D3I1"/>
<dbReference type="EC" id="5.4.2.12" evidence="4"/>
<dbReference type="PANTHER" id="PTHR46517:SF1">
    <property type="entry name" value="FRUCTOSE-2,6-BISPHOSPHATASE TIGAR"/>
    <property type="match status" value="1"/>
</dbReference>
<evidence type="ECO:0000313" key="5">
    <source>
        <dbReference type="EMBL" id="MBM6831915.1"/>
    </source>
</evidence>
<evidence type="ECO:0000313" key="7">
    <source>
        <dbReference type="Proteomes" id="UP000775500"/>
    </source>
</evidence>
<dbReference type="GO" id="GO:0004619">
    <property type="term" value="F:phosphoglycerate mutase activity"/>
    <property type="evidence" value="ECO:0007669"/>
    <property type="project" value="UniProtKB-EC"/>
</dbReference>
<reference evidence="5" key="2">
    <citation type="submission" date="2020-08" db="EMBL/GenBank/DDBJ databases">
        <authorList>
            <person name="Cejkova D."/>
            <person name="Kubasova T."/>
            <person name="Jahodarova E."/>
            <person name="Rychlik I."/>
        </authorList>
    </citation>
    <scope>NUCLEOTIDE SEQUENCE</scope>
    <source>
        <strain evidence="5">An423</strain>
    </source>
</reference>
<evidence type="ECO:0000256" key="3">
    <source>
        <dbReference type="PIRSR" id="PIRSR613078-2"/>
    </source>
</evidence>